<feature type="coiled-coil region" evidence="1">
    <location>
        <begin position="118"/>
        <end position="161"/>
    </location>
</feature>
<name>A0A316WCG7_9FLAO</name>
<proteinExistence type="predicted"/>
<dbReference type="AlphaFoldDB" id="A0A316WCG7"/>
<protein>
    <submittedName>
        <fullName evidence="2">Uncharacterized protein</fullName>
    </submittedName>
</protein>
<gene>
    <name evidence="2" type="ORF">C1634_020500</name>
</gene>
<comment type="caution">
    <text evidence="2">The sequence shown here is derived from an EMBL/GenBank/DDBJ whole genome shotgun (WGS) entry which is preliminary data.</text>
</comment>
<keyword evidence="1" id="KW-0175">Coiled coil</keyword>
<evidence type="ECO:0000313" key="2">
    <source>
        <dbReference type="EMBL" id="PWN58997.1"/>
    </source>
</evidence>
<evidence type="ECO:0000313" key="3">
    <source>
        <dbReference type="Proteomes" id="UP000236413"/>
    </source>
</evidence>
<accession>A0A316WCG7</accession>
<dbReference type="RefSeq" id="WP_109739051.1">
    <property type="nucleotide sequence ID" value="NZ_PPEG02000009.1"/>
</dbReference>
<organism evidence="2 3">
    <name type="scientific">Chryseobacterium viscerum</name>
    <dbReference type="NCBI Taxonomy" id="1037377"/>
    <lineage>
        <taxon>Bacteria</taxon>
        <taxon>Pseudomonadati</taxon>
        <taxon>Bacteroidota</taxon>
        <taxon>Flavobacteriia</taxon>
        <taxon>Flavobacteriales</taxon>
        <taxon>Weeksellaceae</taxon>
        <taxon>Chryseobacterium group</taxon>
        <taxon>Chryseobacterium</taxon>
    </lineage>
</organism>
<reference evidence="2 3" key="1">
    <citation type="submission" date="2018-04" db="EMBL/GenBank/DDBJ databases">
        <title>Chryseobacterium oncorhynchi 701B-08T from rainbow trout, and Chryseobacterium viscerum 687B-08T from diseased fish.</title>
        <authorList>
            <person name="Jeong J.-J."/>
            <person name="Lee Y.J."/>
            <person name="Pathiraja D."/>
            <person name="Park B."/>
            <person name="Choi I.-G."/>
            <person name="Kim K.D."/>
        </authorList>
    </citation>
    <scope>NUCLEOTIDE SEQUENCE [LARGE SCALE GENOMIC DNA]</scope>
    <source>
        <strain evidence="2 3">687B-08</strain>
    </source>
</reference>
<sequence>MKNENQFLQEISYLIKIFDGAFFLLHNDKFHYGEAQMKKLYKSKEISEELDEKNFDVFFMQLANEGFKEIIFNDLIGKISKYNDLVFEKKVITNDRFLNFYFENIPELRKIQQWVKLKEREILEVEQYNSGMAQLEKQNIINELEKELFHLEQEKERIYNKYSWVKTNYYFKILNKADEIIEKIGNYFKVSLLKSTNEIFDSKLTKRIFETMIEEKYINSKSQLTSENFHLILNLKTPKQSCTNALKVTHFGYLFKLLSDDVEKKGFKKQDWENFVIKEFNLRVGTLESRFYRTDKNKIFDEIINS</sequence>
<evidence type="ECO:0000256" key="1">
    <source>
        <dbReference type="SAM" id="Coils"/>
    </source>
</evidence>
<dbReference type="Proteomes" id="UP000236413">
    <property type="component" value="Unassembled WGS sequence"/>
</dbReference>
<dbReference type="EMBL" id="PPEG02000009">
    <property type="protein sequence ID" value="PWN58997.1"/>
    <property type="molecule type" value="Genomic_DNA"/>
</dbReference>